<keyword evidence="1" id="KW-0812">Transmembrane</keyword>
<dbReference type="EMBL" id="JOTN01000046">
    <property type="protein sequence ID" value="KEK17117.1"/>
    <property type="molecule type" value="Genomic_DNA"/>
</dbReference>
<protein>
    <recommendedName>
        <fullName evidence="2">DUF4179 domain-containing protein</fullName>
    </recommendedName>
</protein>
<feature type="domain" description="DUF4179" evidence="2">
    <location>
        <begin position="63"/>
        <end position="134"/>
    </location>
</feature>
<dbReference type="OrthoDB" id="2455196at2"/>
<feature type="transmembrane region" description="Helical" evidence="1">
    <location>
        <begin position="67"/>
        <end position="86"/>
    </location>
</feature>
<accession>A0A073JS81</accession>
<dbReference type="Pfam" id="PF13222">
    <property type="entry name" value="DUF4030"/>
    <property type="match status" value="1"/>
</dbReference>
<evidence type="ECO:0000256" key="1">
    <source>
        <dbReference type="SAM" id="Phobius"/>
    </source>
</evidence>
<gene>
    <name evidence="3" type="ORF">BAMA_18525</name>
</gene>
<evidence type="ECO:0000313" key="3">
    <source>
        <dbReference type="EMBL" id="KEK17117.1"/>
    </source>
</evidence>
<keyword evidence="1" id="KW-0472">Membrane</keyword>
<proteinExistence type="predicted"/>
<comment type="caution">
    <text evidence="3">The sequence shown here is derived from an EMBL/GenBank/DDBJ whole genome shotgun (WGS) entry which is preliminary data.</text>
</comment>
<keyword evidence="4" id="KW-1185">Reference proteome</keyword>
<dbReference type="eggNOG" id="ENOG502Z8EV">
    <property type="taxonomic scope" value="Bacteria"/>
</dbReference>
<dbReference type="Pfam" id="PF13786">
    <property type="entry name" value="DUF4179"/>
    <property type="match status" value="1"/>
</dbReference>
<evidence type="ECO:0000313" key="4">
    <source>
        <dbReference type="Proteomes" id="UP000027822"/>
    </source>
</evidence>
<dbReference type="RefSeq" id="WP_034644263.1">
    <property type="nucleotide sequence ID" value="NZ_CBCSJC010000047.1"/>
</dbReference>
<keyword evidence="1" id="KW-1133">Transmembrane helix</keyword>
<dbReference type="AlphaFoldDB" id="A0A073JS81"/>
<dbReference type="InterPro" id="IPR025108">
    <property type="entry name" value="DUF4030"/>
</dbReference>
<sequence>MNYKKENKFQSLNNLEVPKSIETFMDELPNRYANGEIEKDIEDQVNREWSGFQKDLKKKNRFKQKRVIFPVSIAAACLLFIGGAFVSPAMAQIASKIPYLNLLFESKPVIDEISDALNEEGYKWDGLGVSVHPREVSVGIEGSNAYYRKVKEPVTELIQGVLDARNYDAYKIRIYKAEMPPQRDTTAEELRKSEENEKAITLTSEVLKKYGYESDKVMVYDDQIIKLQLPNNETRINEIKNDVMENVKKIGIKEFQVKVRTYDHQKEEREVRWMPIFTTIVDGLTAKQKYEVKSVGYTNKHEYFSISIDTNLSPSNKNTDDVVNEIEQTVQDFLSSDEIQKMIQGDQYEIVIYDKTGKGKLKSITSD</sequence>
<dbReference type="InterPro" id="IPR025436">
    <property type="entry name" value="DUF4179"/>
</dbReference>
<organism evidence="3 4">
    <name type="scientific">Bacillus manliponensis</name>
    <dbReference type="NCBI Taxonomy" id="574376"/>
    <lineage>
        <taxon>Bacteria</taxon>
        <taxon>Bacillati</taxon>
        <taxon>Bacillota</taxon>
        <taxon>Bacilli</taxon>
        <taxon>Bacillales</taxon>
        <taxon>Bacillaceae</taxon>
        <taxon>Bacillus</taxon>
        <taxon>Bacillus cereus group</taxon>
    </lineage>
</organism>
<evidence type="ECO:0000259" key="2">
    <source>
        <dbReference type="Pfam" id="PF13786"/>
    </source>
</evidence>
<name>A0A073JS81_9BACI</name>
<dbReference type="Proteomes" id="UP000027822">
    <property type="component" value="Unassembled WGS sequence"/>
</dbReference>
<reference evidence="3 4" key="1">
    <citation type="submission" date="2014-06" db="EMBL/GenBank/DDBJ databases">
        <title>Draft genome sequence of Bacillus manliponensis JCM 15802 (MCCC 1A00708).</title>
        <authorList>
            <person name="Lai Q."/>
            <person name="Liu Y."/>
            <person name="Shao Z."/>
        </authorList>
    </citation>
    <scope>NUCLEOTIDE SEQUENCE [LARGE SCALE GENOMIC DNA]</scope>
    <source>
        <strain evidence="3 4">JCM 15802</strain>
    </source>
</reference>